<sequence>MSFTAATVPGQPAAPPSRRAPAVRRLLDAASADSARAGRLLLLLAVVPAVTVTAWLLVAVPLAATGHFRPGVVVPAAVVLAIPLVRCATRLPRRSGAGSFTAPWSAVVATSAIAVGFAGFAAVRSSQQAVLHRDAGTYAQVGLWLSDHPGLATPVPVDAFGAAAAQLTFAHPGFYVQDGMIVPQFMTGWPTMLAAAHWVAGWQGMFVLPALVGGAALLAVGGLAGRLFGARWAPVAALLLGSAWPMLRVSQTTYSEPLACLMLAAGLCLVAGAWKAGASARSAASRRDVGWSMALSGLLLSAGELVRLDMGVDFALMIPAIGWWWLRRRGGVWPFAGGAVIGGGLGFIDCRFVTWPYVLVNWSSVRLMIVVLVLSPVVTAALALFLRRRHRDVRTMRWWRWAPPVAAAGTLVLGLLLAARPLLYVDRSITAANTIEYVASHQEQFGLPVDGTRSYAEQTVSWVSWYTGWPVLVLAWIGAAGVVYAATRGRGWRFLPILLVYGGSGVASLLRPAITPDHPWADRRLVVEVLPAVALFATWTLAALTRSGETGRIRAAATGGWRAAGRLLAPTPTGALARLLVLLAIAAPALVVTARLGPNRTELGEPDAAAAVCRALRPTDSVVMMDTQWSPTIRNQCGLPVAALEDPTVERMQQVVAGIRAAGQVPVLMSSSTLTLLPYGLPLERIVYLDTHEDQHVLTWRPTGTDPRRLECWLVRP</sequence>
<reference evidence="3 4" key="1">
    <citation type="journal article" date="2019" name="Int. J. Syst. Evol. Microbiol.">
        <title>The Global Catalogue of Microorganisms (GCM) 10K type strain sequencing project: providing services to taxonomists for standard genome sequencing and annotation.</title>
        <authorList>
            <consortium name="The Broad Institute Genomics Platform"/>
            <consortium name="The Broad Institute Genome Sequencing Center for Infectious Disease"/>
            <person name="Wu L."/>
            <person name="Ma J."/>
        </authorList>
    </citation>
    <scope>NUCLEOTIDE SEQUENCE [LARGE SCALE GENOMIC DNA]</scope>
    <source>
        <strain evidence="3 4">JCM 15933</strain>
    </source>
</reference>
<evidence type="ECO:0000313" key="4">
    <source>
        <dbReference type="Proteomes" id="UP001501470"/>
    </source>
</evidence>
<name>A0ABN1ZQU8_9ACTN</name>
<feature type="transmembrane region" description="Helical" evidence="2">
    <location>
        <begin position="206"/>
        <end position="224"/>
    </location>
</feature>
<gene>
    <name evidence="3" type="ORF">GCM10009827_013630</name>
</gene>
<keyword evidence="2" id="KW-1133">Transmembrane helix</keyword>
<feature type="transmembrane region" description="Helical" evidence="2">
    <location>
        <begin position="40"/>
        <end position="64"/>
    </location>
</feature>
<evidence type="ECO:0000256" key="1">
    <source>
        <dbReference type="SAM" id="MobiDB-lite"/>
    </source>
</evidence>
<evidence type="ECO:0000313" key="3">
    <source>
        <dbReference type="EMBL" id="GAA1502331.1"/>
    </source>
</evidence>
<accession>A0ABN1ZQU8</accession>
<feature type="transmembrane region" description="Helical" evidence="2">
    <location>
        <begin position="494"/>
        <end position="514"/>
    </location>
</feature>
<dbReference type="RefSeq" id="WP_344500602.1">
    <property type="nucleotide sequence ID" value="NZ_BAAAQD010000001.1"/>
</dbReference>
<feature type="transmembrane region" description="Helical" evidence="2">
    <location>
        <begin position="331"/>
        <end position="348"/>
    </location>
</feature>
<dbReference type="EMBL" id="BAAAQD010000001">
    <property type="protein sequence ID" value="GAA1502331.1"/>
    <property type="molecule type" value="Genomic_DNA"/>
</dbReference>
<keyword evidence="2" id="KW-0472">Membrane</keyword>
<keyword evidence="2" id="KW-0812">Transmembrane</keyword>
<keyword evidence="4" id="KW-1185">Reference proteome</keyword>
<feature type="transmembrane region" description="Helical" evidence="2">
    <location>
        <begin position="70"/>
        <end position="89"/>
    </location>
</feature>
<organism evidence="3 4">
    <name type="scientific">Dactylosporangium maewongense</name>
    <dbReference type="NCBI Taxonomy" id="634393"/>
    <lineage>
        <taxon>Bacteria</taxon>
        <taxon>Bacillati</taxon>
        <taxon>Actinomycetota</taxon>
        <taxon>Actinomycetes</taxon>
        <taxon>Micromonosporales</taxon>
        <taxon>Micromonosporaceae</taxon>
        <taxon>Dactylosporangium</taxon>
    </lineage>
</organism>
<feature type="transmembrane region" description="Helical" evidence="2">
    <location>
        <begin position="101"/>
        <end position="123"/>
    </location>
</feature>
<comment type="caution">
    <text evidence="3">The sequence shown here is derived from an EMBL/GenBank/DDBJ whole genome shotgun (WGS) entry which is preliminary data.</text>
</comment>
<feature type="region of interest" description="Disordered" evidence="1">
    <location>
        <begin position="1"/>
        <end position="20"/>
    </location>
</feature>
<feature type="transmembrane region" description="Helical" evidence="2">
    <location>
        <begin position="230"/>
        <end position="247"/>
    </location>
</feature>
<feature type="transmembrane region" description="Helical" evidence="2">
    <location>
        <begin position="469"/>
        <end position="487"/>
    </location>
</feature>
<feature type="transmembrane region" description="Helical" evidence="2">
    <location>
        <begin position="368"/>
        <end position="386"/>
    </location>
</feature>
<feature type="transmembrane region" description="Helical" evidence="2">
    <location>
        <begin position="575"/>
        <end position="596"/>
    </location>
</feature>
<evidence type="ECO:0000256" key="2">
    <source>
        <dbReference type="SAM" id="Phobius"/>
    </source>
</evidence>
<evidence type="ECO:0008006" key="5">
    <source>
        <dbReference type="Google" id="ProtNLM"/>
    </source>
</evidence>
<protein>
    <recommendedName>
        <fullName evidence="5">Integral membrane protein</fullName>
    </recommendedName>
</protein>
<proteinExistence type="predicted"/>
<feature type="transmembrane region" description="Helical" evidence="2">
    <location>
        <begin position="526"/>
        <end position="544"/>
    </location>
</feature>
<dbReference type="Proteomes" id="UP001501470">
    <property type="component" value="Unassembled WGS sequence"/>
</dbReference>
<feature type="transmembrane region" description="Helical" evidence="2">
    <location>
        <begin position="259"/>
        <end position="277"/>
    </location>
</feature>
<feature type="transmembrane region" description="Helical" evidence="2">
    <location>
        <begin position="398"/>
        <end position="419"/>
    </location>
</feature>